<dbReference type="Pfam" id="PF02661">
    <property type="entry name" value="Fic"/>
    <property type="match status" value="1"/>
</dbReference>
<dbReference type="RefSeq" id="WP_073304708.1">
    <property type="nucleotide sequence ID" value="NZ_FRAW01000018.1"/>
</dbReference>
<dbReference type="Gene3D" id="1.10.10.10">
    <property type="entry name" value="Winged helix-like DNA-binding domain superfamily/Winged helix DNA-binding domain"/>
    <property type="match status" value="1"/>
</dbReference>
<dbReference type="Gene3D" id="1.10.3290.10">
    <property type="entry name" value="Fido-like domain"/>
    <property type="match status" value="1"/>
</dbReference>
<evidence type="ECO:0000313" key="2">
    <source>
        <dbReference type="EMBL" id="SHK79471.1"/>
    </source>
</evidence>
<proteinExistence type="predicted"/>
<feature type="domain" description="Fido" evidence="1">
    <location>
        <begin position="84"/>
        <end position="216"/>
    </location>
</feature>
<gene>
    <name evidence="2" type="ORF">SAMN05720469_11816</name>
</gene>
<dbReference type="EMBL" id="FRAW01000018">
    <property type="protein sequence ID" value="SHK79471.1"/>
    <property type="molecule type" value="Genomic_DNA"/>
</dbReference>
<name>A0A1M6VDK8_9BACT</name>
<evidence type="ECO:0000259" key="1">
    <source>
        <dbReference type="PROSITE" id="PS51459"/>
    </source>
</evidence>
<dbReference type="PANTHER" id="PTHR13504">
    <property type="entry name" value="FIDO DOMAIN-CONTAINING PROTEIN DDB_G0283145"/>
    <property type="match status" value="1"/>
</dbReference>
<dbReference type="PANTHER" id="PTHR13504:SF33">
    <property type="entry name" value="FIC FAMILY PROTEIN"/>
    <property type="match status" value="1"/>
</dbReference>
<dbReference type="SUPFAM" id="SSF140931">
    <property type="entry name" value="Fic-like"/>
    <property type="match status" value="1"/>
</dbReference>
<dbReference type="InterPro" id="IPR036388">
    <property type="entry name" value="WH-like_DNA-bd_sf"/>
</dbReference>
<protein>
    <recommendedName>
        <fullName evidence="1">Fido domain-containing protein</fullName>
    </recommendedName>
</protein>
<organism evidence="2 3">
    <name type="scientific">Fibrobacter intestinalis</name>
    <dbReference type="NCBI Taxonomy" id="28122"/>
    <lineage>
        <taxon>Bacteria</taxon>
        <taxon>Pseudomonadati</taxon>
        <taxon>Fibrobacterota</taxon>
        <taxon>Fibrobacteria</taxon>
        <taxon>Fibrobacterales</taxon>
        <taxon>Fibrobacteraceae</taxon>
        <taxon>Fibrobacter</taxon>
    </lineage>
</organism>
<dbReference type="InterPro" id="IPR036597">
    <property type="entry name" value="Fido-like_dom_sf"/>
</dbReference>
<dbReference type="AlphaFoldDB" id="A0A1M6VDK8"/>
<dbReference type="InterPro" id="IPR040198">
    <property type="entry name" value="Fido_containing"/>
</dbReference>
<dbReference type="InterPro" id="IPR003812">
    <property type="entry name" value="Fido"/>
</dbReference>
<dbReference type="Proteomes" id="UP000184275">
    <property type="component" value="Unassembled WGS sequence"/>
</dbReference>
<dbReference type="PROSITE" id="PS51459">
    <property type="entry name" value="FIDO"/>
    <property type="match status" value="1"/>
</dbReference>
<sequence length="330" mass="37426">MLYIYQYPDWTKFRYKQKVTTSLGRVRMAQGYLTGIASLALDKCDAEECSRRDLVASFEAESAELSKKAFDTFMGASRNFQKEISEENLLEWHAACVKGGGHFRTSESAEPGVEPERIAKEISLFLKFFNAAEMDYVLKAAIAHFWFLTICPFEKGNKAIAGLLSDIQLSRSENSHNRFYSLFSELLKNPADYAEKLLKVQQGDGEITEWLLWFIEKLNAAIECATNHFSPQFSEAAMSLSIEGIALSDRKMRLLKILRQDNGFLQNSSVEISSSEWAKLSGISHDSALRDLTDLVEKGILKKTKAKGRSTRYRLVGISSQDEKKEFIYK</sequence>
<keyword evidence="3" id="KW-1185">Reference proteome</keyword>
<evidence type="ECO:0000313" key="3">
    <source>
        <dbReference type="Proteomes" id="UP000184275"/>
    </source>
</evidence>
<reference evidence="3" key="1">
    <citation type="submission" date="2016-11" db="EMBL/GenBank/DDBJ databases">
        <authorList>
            <person name="Varghese N."/>
            <person name="Submissions S."/>
        </authorList>
    </citation>
    <scope>NUCLEOTIDE SEQUENCE [LARGE SCALE GENOMIC DNA]</scope>
    <source>
        <strain evidence="3">UWOS</strain>
    </source>
</reference>
<accession>A0A1M6VDK8</accession>